<dbReference type="Gene3D" id="2.60.120.10">
    <property type="entry name" value="Jelly Rolls"/>
    <property type="match status" value="1"/>
</dbReference>
<name>A0A3M0T134_9CLOT</name>
<dbReference type="PANTHER" id="PTHR21047">
    <property type="entry name" value="DTDP-6-DEOXY-D-GLUCOSE-3,5 EPIMERASE"/>
    <property type="match status" value="1"/>
</dbReference>
<proteinExistence type="inferred from homology"/>
<dbReference type="GO" id="GO:0019305">
    <property type="term" value="P:dTDP-rhamnose biosynthetic process"/>
    <property type="evidence" value="ECO:0007669"/>
    <property type="project" value="UniProtKB-UniRule"/>
</dbReference>
<dbReference type="EMBL" id="RFAQ01000003">
    <property type="protein sequence ID" value="RMD04340.1"/>
    <property type="molecule type" value="Genomic_DNA"/>
</dbReference>
<protein>
    <recommendedName>
        <fullName evidence="3">dTDP-4-dehydrorhamnose 3,5-epimerase</fullName>
        <ecNumber evidence="3">5.1.3.13</ecNumber>
    </recommendedName>
    <alternativeName>
        <fullName evidence="3">Thymidine diphospho-4-keto-rhamnose 3,5-epimerase</fullName>
    </alternativeName>
</protein>
<dbReference type="GO" id="GO:0005829">
    <property type="term" value="C:cytosol"/>
    <property type="evidence" value="ECO:0007669"/>
    <property type="project" value="TreeGrafter"/>
</dbReference>
<gene>
    <name evidence="4" type="primary">rfbC</name>
    <name evidence="4" type="ORF">D9O40_02525</name>
</gene>
<comment type="caution">
    <text evidence="4">The sequence shown here is derived from an EMBL/GenBank/DDBJ whole genome shotgun (WGS) entry which is preliminary data.</text>
</comment>
<dbReference type="NCBIfam" id="TIGR01221">
    <property type="entry name" value="rmlC"/>
    <property type="match status" value="1"/>
</dbReference>
<dbReference type="InterPro" id="IPR000888">
    <property type="entry name" value="RmlC-like"/>
</dbReference>
<dbReference type="InterPro" id="IPR011051">
    <property type="entry name" value="RmlC_Cupin_sf"/>
</dbReference>
<evidence type="ECO:0000313" key="5">
    <source>
        <dbReference type="Proteomes" id="UP000277999"/>
    </source>
</evidence>
<sequence>MIFLETKLKDAYIIQLQPIADERGFFSRTWCKNEFEKHGLKSEIVQCNLSYNEKKGTLRGMHYQVEPYRETKLIRCIKGAFYDVIIDLRKKSHTYKQWIGVELTENNNKSLYVPEGFAHGFQTLVDDTYAFYQVTEFYTPGAERGIRWNDPQFKIQWPEEKNRIISAKDQSLGDYRL</sequence>
<feature type="active site" description="Proton acceptor" evidence="1">
    <location>
        <position position="62"/>
    </location>
</feature>
<dbReference type="GO" id="GO:0000271">
    <property type="term" value="P:polysaccharide biosynthetic process"/>
    <property type="evidence" value="ECO:0007669"/>
    <property type="project" value="TreeGrafter"/>
</dbReference>
<comment type="pathway">
    <text evidence="3">Carbohydrate biosynthesis; dTDP-L-rhamnose biosynthesis.</text>
</comment>
<keyword evidence="3 4" id="KW-0413">Isomerase</keyword>
<comment type="function">
    <text evidence="3">Catalyzes the epimerization of the C3' and C5'positions of dTDP-6-deoxy-D-xylo-4-hexulose, forming dTDP-6-deoxy-L-lyxo-4-hexulose.</text>
</comment>
<dbReference type="SUPFAM" id="SSF51182">
    <property type="entry name" value="RmlC-like cupins"/>
    <property type="match status" value="1"/>
</dbReference>
<feature type="active site" description="Proton donor" evidence="1">
    <location>
        <position position="132"/>
    </location>
</feature>
<dbReference type="Pfam" id="PF00908">
    <property type="entry name" value="dTDP_sugar_isom"/>
    <property type="match status" value="1"/>
</dbReference>
<dbReference type="Proteomes" id="UP000277999">
    <property type="component" value="Unassembled WGS sequence"/>
</dbReference>
<dbReference type="RefSeq" id="WP_122057841.1">
    <property type="nucleotide sequence ID" value="NZ_RFAQ01000003.1"/>
</dbReference>
<organism evidence="4 5">
    <name type="scientific">Clostridium autoethanogenum</name>
    <dbReference type="NCBI Taxonomy" id="84023"/>
    <lineage>
        <taxon>Bacteria</taxon>
        <taxon>Bacillati</taxon>
        <taxon>Bacillota</taxon>
        <taxon>Clostridia</taxon>
        <taxon>Eubacteriales</taxon>
        <taxon>Clostridiaceae</taxon>
        <taxon>Clostridium</taxon>
    </lineage>
</organism>
<evidence type="ECO:0000256" key="2">
    <source>
        <dbReference type="PIRSR" id="PIRSR600888-3"/>
    </source>
</evidence>
<reference evidence="4 5" key="1">
    <citation type="submission" date="2018-10" db="EMBL/GenBank/DDBJ databases">
        <title>Genome-centric metagenomics revealed C2 chemical producing, CO utilizing Clostridium with novel acetogenic gene cluster.</title>
        <authorList>
            <person name="Kang H."/>
            <person name="Park B."/>
            <person name="Choi I.G."/>
            <person name="Chang I.S."/>
        </authorList>
    </citation>
    <scope>NUCLEOTIDE SEQUENCE [LARGE SCALE GENOMIC DNA]</scope>
    <source>
        <strain evidence="4 5">H21-9</strain>
    </source>
</reference>
<accession>A0A3M0T134</accession>
<feature type="site" description="Participates in a stacking interaction with the thymidine ring of dTDP-4-oxo-6-deoxyglucose" evidence="2">
    <location>
        <position position="138"/>
    </location>
</feature>
<dbReference type="GO" id="GO:0008830">
    <property type="term" value="F:dTDP-4-dehydrorhamnose 3,5-epimerase activity"/>
    <property type="evidence" value="ECO:0007669"/>
    <property type="project" value="UniProtKB-UniRule"/>
</dbReference>
<dbReference type="UniPathway" id="UPA00124"/>
<evidence type="ECO:0000313" key="4">
    <source>
        <dbReference type="EMBL" id="RMD04340.1"/>
    </source>
</evidence>
<evidence type="ECO:0000256" key="1">
    <source>
        <dbReference type="PIRSR" id="PIRSR600888-1"/>
    </source>
</evidence>
<evidence type="ECO:0000256" key="3">
    <source>
        <dbReference type="RuleBase" id="RU364069"/>
    </source>
</evidence>
<comment type="catalytic activity">
    <reaction evidence="3">
        <text>dTDP-4-dehydro-6-deoxy-alpha-D-glucose = dTDP-4-dehydro-beta-L-rhamnose</text>
        <dbReference type="Rhea" id="RHEA:16969"/>
        <dbReference type="ChEBI" id="CHEBI:57649"/>
        <dbReference type="ChEBI" id="CHEBI:62830"/>
        <dbReference type="EC" id="5.1.3.13"/>
    </reaction>
</comment>
<dbReference type="PANTHER" id="PTHR21047:SF2">
    <property type="entry name" value="THYMIDINE DIPHOSPHO-4-KETO-RHAMNOSE 3,5-EPIMERASE"/>
    <property type="match status" value="1"/>
</dbReference>
<comment type="subunit">
    <text evidence="3">Homodimer.</text>
</comment>
<dbReference type="AlphaFoldDB" id="A0A3M0T134"/>
<dbReference type="InterPro" id="IPR014710">
    <property type="entry name" value="RmlC-like_jellyroll"/>
</dbReference>
<comment type="similarity">
    <text evidence="3">Belongs to the dTDP-4-dehydrorhamnose 3,5-epimerase family.</text>
</comment>
<dbReference type="EC" id="5.1.3.13" evidence="3"/>
<dbReference type="CDD" id="cd00438">
    <property type="entry name" value="cupin_RmlC"/>
    <property type="match status" value="1"/>
</dbReference>